<reference evidence="4" key="2">
    <citation type="submission" date="2022-10" db="EMBL/GenBank/DDBJ databases">
        <authorList>
            <consortium name="ENA_rothamsted_submissions"/>
            <consortium name="culmorum"/>
            <person name="King R."/>
        </authorList>
    </citation>
    <scope>NUCLEOTIDE SEQUENCE</scope>
</reference>
<dbReference type="Proteomes" id="UP001154329">
    <property type="component" value="Chromosome 4"/>
</dbReference>
<keyword evidence="5" id="KW-1185">Reference proteome</keyword>
<dbReference type="AlphaFoldDB" id="A0A9P0JFU7"/>
<protein>
    <recommendedName>
        <fullName evidence="3">CCHC-type domain-containing protein</fullName>
    </recommendedName>
</protein>
<dbReference type="Pfam" id="PF00098">
    <property type="entry name" value="zf-CCHC"/>
    <property type="match status" value="1"/>
</dbReference>
<feature type="compositionally biased region" description="Low complexity" evidence="2">
    <location>
        <begin position="158"/>
        <end position="173"/>
    </location>
</feature>
<proteinExistence type="predicted"/>
<feature type="region of interest" description="Disordered" evidence="2">
    <location>
        <begin position="47"/>
        <end position="173"/>
    </location>
</feature>
<accession>A0A9P0JFU7</accession>
<evidence type="ECO:0000313" key="4">
    <source>
        <dbReference type="EMBL" id="CAH1736171.1"/>
    </source>
</evidence>
<evidence type="ECO:0000313" key="5">
    <source>
        <dbReference type="Proteomes" id="UP001154329"/>
    </source>
</evidence>
<dbReference type="PROSITE" id="PS50158">
    <property type="entry name" value="ZF_CCHC"/>
    <property type="match status" value="1"/>
</dbReference>
<keyword evidence="1" id="KW-0479">Metal-binding</keyword>
<feature type="compositionally biased region" description="Acidic residues" evidence="2">
    <location>
        <begin position="119"/>
        <end position="129"/>
    </location>
</feature>
<feature type="domain" description="CCHC-type" evidence="3">
    <location>
        <begin position="364"/>
        <end position="378"/>
    </location>
</feature>
<dbReference type="SMART" id="SM00343">
    <property type="entry name" value="ZnF_C2HC"/>
    <property type="match status" value="2"/>
</dbReference>
<gene>
    <name evidence="4" type="ORF">APHIGO_LOCUS9966</name>
</gene>
<dbReference type="GO" id="GO:0003676">
    <property type="term" value="F:nucleic acid binding"/>
    <property type="evidence" value="ECO:0007669"/>
    <property type="project" value="InterPro"/>
</dbReference>
<dbReference type="InterPro" id="IPR001878">
    <property type="entry name" value="Znf_CCHC"/>
</dbReference>
<organism evidence="4 5">
    <name type="scientific">Aphis gossypii</name>
    <name type="common">Cotton aphid</name>
    <dbReference type="NCBI Taxonomy" id="80765"/>
    <lineage>
        <taxon>Eukaryota</taxon>
        <taxon>Metazoa</taxon>
        <taxon>Ecdysozoa</taxon>
        <taxon>Arthropoda</taxon>
        <taxon>Hexapoda</taxon>
        <taxon>Insecta</taxon>
        <taxon>Pterygota</taxon>
        <taxon>Neoptera</taxon>
        <taxon>Paraneoptera</taxon>
        <taxon>Hemiptera</taxon>
        <taxon>Sternorrhyncha</taxon>
        <taxon>Aphidomorpha</taxon>
        <taxon>Aphidoidea</taxon>
        <taxon>Aphididae</taxon>
        <taxon>Aphidini</taxon>
        <taxon>Aphis</taxon>
        <taxon>Aphis</taxon>
    </lineage>
</organism>
<name>A0A9P0JFU7_APHGO</name>
<feature type="compositionally biased region" description="Basic and acidic residues" evidence="2">
    <location>
        <begin position="85"/>
        <end position="95"/>
    </location>
</feature>
<dbReference type="EMBL" id="OU899037">
    <property type="protein sequence ID" value="CAH1736171.1"/>
    <property type="molecule type" value="Genomic_DNA"/>
</dbReference>
<dbReference type="InterPro" id="IPR036875">
    <property type="entry name" value="Znf_CCHC_sf"/>
</dbReference>
<keyword evidence="1" id="KW-0862">Zinc</keyword>
<dbReference type="SUPFAM" id="SSF57756">
    <property type="entry name" value="Retrovirus zinc finger-like domains"/>
    <property type="match status" value="1"/>
</dbReference>
<dbReference type="Gene3D" id="4.10.60.10">
    <property type="entry name" value="Zinc finger, CCHC-type"/>
    <property type="match status" value="1"/>
</dbReference>
<evidence type="ECO:0000256" key="1">
    <source>
        <dbReference type="PROSITE-ProRule" id="PRU00047"/>
    </source>
</evidence>
<sequence length="420" mass="44774">MREIIRSAERIIGRGAAEIGAPMFNALVGHLANLTKTLDIVITEEGNLVSPPTSPSKKKSKTVGADSPIQRPVTADASTDTPCWWDRDGEAEARAAPRRIPTPKGTEGSSRPVKPTLDTEMDSNMESDADVWSKVVGRTAKRKTKAKKDPVQKPSDSPPQSAKPGAAQKKPPAILIRPLAGQSYSDTVRTVRSCGLSAKDIGVNVKMRETKDGSLLLELPTSANSGSAAKTITSTISNKLGDTVGKVLQLGVNVEVEVLDLDAAATAAEVLEALRAAIPGGEDPATKAEREAIHDVRIWPTRSGQQIATAKMSRYAASKITKIPVGWTMCRVRARTVPPERCFRCQAFGHNSRSCSGTDRSGACWRCGDSGHRMADCKADHDRCLACELAGFPKIMHRPGSGACAARRRAAGRNINLADG</sequence>
<reference evidence="4" key="1">
    <citation type="submission" date="2022-02" db="EMBL/GenBank/DDBJ databases">
        <authorList>
            <person name="King R."/>
        </authorList>
    </citation>
    <scope>NUCLEOTIDE SEQUENCE</scope>
</reference>
<keyword evidence="1" id="KW-0863">Zinc-finger</keyword>
<dbReference type="GO" id="GO:0008270">
    <property type="term" value="F:zinc ion binding"/>
    <property type="evidence" value="ECO:0007669"/>
    <property type="project" value="UniProtKB-KW"/>
</dbReference>
<evidence type="ECO:0000256" key="2">
    <source>
        <dbReference type="SAM" id="MobiDB-lite"/>
    </source>
</evidence>
<evidence type="ECO:0000259" key="3">
    <source>
        <dbReference type="PROSITE" id="PS50158"/>
    </source>
</evidence>